<dbReference type="PANTHER" id="PTHR10865">
    <property type="entry name" value="METASTASIS-ASSOCIATED PROTEIN AND MESODERM INDUCTION EARLY RESPONSE PROTEIN"/>
    <property type="match status" value="1"/>
</dbReference>
<dbReference type="InterPro" id="IPR001763">
    <property type="entry name" value="Rhodanese-like_dom"/>
</dbReference>
<dbReference type="SMART" id="SM00717">
    <property type="entry name" value="SANT"/>
    <property type="match status" value="1"/>
</dbReference>
<dbReference type="PANTHER" id="PTHR10865:SF27">
    <property type="entry name" value="MESODERM INDUCTION EARLY RESPONSE PROTEIN 2"/>
    <property type="match status" value="1"/>
</dbReference>
<dbReference type="SUPFAM" id="SSF46689">
    <property type="entry name" value="Homeodomain-like"/>
    <property type="match status" value="1"/>
</dbReference>
<dbReference type="InterPro" id="IPR000949">
    <property type="entry name" value="ELM2_dom"/>
</dbReference>
<keyword evidence="3" id="KW-0862">Zinc</keyword>
<name>A0A8C5LNN5_9ANUR</name>
<dbReference type="GO" id="GO:0005654">
    <property type="term" value="C:nucleoplasm"/>
    <property type="evidence" value="ECO:0007669"/>
    <property type="project" value="TreeGrafter"/>
</dbReference>
<dbReference type="PROSITE" id="PS51293">
    <property type="entry name" value="SANT"/>
    <property type="match status" value="1"/>
</dbReference>
<feature type="domain" description="SANT" evidence="9">
    <location>
        <begin position="234"/>
        <end position="281"/>
    </location>
</feature>
<accession>A0A8C5LNN5</accession>
<dbReference type="GO" id="GO:0008270">
    <property type="term" value="F:zinc ion binding"/>
    <property type="evidence" value="ECO:0007669"/>
    <property type="project" value="UniProtKB-KW"/>
</dbReference>
<dbReference type="SMART" id="SM01189">
    <property type="entry name" value="ELM2"/>
    <property type="match status" value="1"/>
</dbReference>
<evidence type="ECO:0000259" key="9">
    <source>
        <dbReference type="PROSITE" id="PS51293"/>
    </source>
</evidence>
<dbReference type="OrthoDB" id="5916873at2759"/>
<feature type="domain" description="ELM2" evidence="8">
    <location>
        <begin position="124"/>
        <end position="224"/>
    </location>
</feature>
<evidence type="ECO:0000259" key="8">
    <source>
        <dbReference type="PROSITE" id="PS51156"/>
    </source>
</evidence>
<dbReference type="PROSITE" id="PS51156">
    <property type="entry name" value="ELM2"/>
    <property type="match status" value="1"/>
</dbReference>
<dbReference type="GO" id="GO:0003714">
    <property type="term" value="F:transcription corepressor activity"/>
    <property type="evidence" value="ECO:0007669"/>
    <property type="project" value="TreeGrafter"/>
</dbReference>
<reference evidence="10" key="2">
    <citation type="submission" date="2025-09" db="UniProtKB">
        <authorList>
            <consortium name="Ensembl"/>
        </authorList>
    </citation>
    <scope>IDENTIFICATION</scope>
</reference>
<dbReference type="InterPro" id="IPR017884">
    <property type="entry name" value="SANT_dom"/>
</dbReference>
<sequence>MAARRALAWETPSIGFTTTEHLNLAGILEYEELQNPSWNNGDMCEDEDSDFSYHEMLSFYGYHNSDPYSDHESESKGSDPEQSCEHVDLEQHAEETSSQRDEMPSGSPSLSPCLADSPEDWVSKPVLEEEKKIIESQAEIPCLRYSPAEEREFEEKDHLLWDPDILPETEVESFLNQAAGYNIRNTHGRKRERRNVNDNEQALYELVKCNFNAEEALRRLYFNVKAVKGGLLGWSDDERRNFEQGFRIYGKNFHLIQANKVRTRSVGECVQYYYSWKKSKRFRLFEKSRQGKRKQGIPPSLTLRKWQSAKRLSWECEYDALTSENPSSLQESNCCGQNFGCSGMQSTSNKDQCTCRLSPLSGPGSEDNQEASSVNSDLHNLDFPTEDLPVMSDLMGLDLPLSTFSVTNVALADFLITPSRLCTTPLAP</sequence>
<evidence type="ECO:0000313" key="10">
    <source>
        <dbReference type="Ensembl" id="ENSLLEP00000001899.1"/>
    </source>
</evidence>
<organism evidence="10 11">
    <name type="scientific">Leptobrachium leishanense</name>
    <name type="common">Leishan spiny toad</name>
    <dbReference type="NCBI Taxonomy" id="445787"/>
    <lineage>
        <taxon>Eukaryota</taxon>
        <taxon>Metazoa</taxon>
        <taxon>Chordata</taxon>
        <taxon>Craniata</taxon>
        <taxon>Vertebrata</taxon>
        <taxon>Euteleostomi</taxon>
        <taxon>Amphibia</taxon>
        <taxon>Batrachia</taxon>
        <taxon>Anura</taxon>
        <taxon>Pelobatoidea</taxon>
        <taxon>Megophryidae</taxon>
        <taxon>Leptobrachium</taxon>
    </lineage>
</organism>
<dbReference type="CDD" id="cd11661">
    <property type="entry name" value="SANT_MTA3_like"/>
    <property type="match status" value="1"/>
</dbReference>
<keyword evidence="4" id="KW-0238">DNA-binding</keyword>
<evidence type="ECO:0000256" key="2">
    <source>
        <dbReference type="ARBA" id="ARBA00022771"/>
    </source>
</evidence>
<dbReference type="Gene3D" id="1.10.10.60">
    <property type="entry name" value="Homeodomain-like"/>
    <property type="match status" value="1"/>
</dbReference>
<gene>
    <name evidence="10" type="primary">MIER2</name>
</gene>
<dbReference type="PROSITE" id="PS50206">
    <property type="entry name" value="RHODANESE_3"/>
    <property type="match status" value="1"/>
</dbReference>
<dbReference type="AlphaFoldDB" id="A0A8C5LNN5"/>
<protein>
    <submittedName>
        <fullName evidence="10">MIER family member 2</fullName>
    </submittedName>
</protein>
<dbReference type="GeneTree" id="ENSGT01030000234573"/>
<evidence type="ECO:0000259" key="7">
    <source>
        <dbReference type="PROSITE" id="PS50206"/>
    </source>
</evidence>
<feature type="compositionally biased region" description="Basic and acidic residues" evidence="6">
    <location>
        <begin position="68"/>
        <end position="103"/>
    </location>
</feature>
<evidence type="ECO:0000256" key="5">
    <source>
        <dbReference type="ARBA" id="ARBA00023242"/>
    </source>
</evidence>
<evidence type="ECO:0000256" key="3">
    <source>
        <dbReference type="ARBA" id="ARBA00022833"/>
    </source>
</evidence>
<feature type="region of interest" description="Disordered" evidence="6">
    <location>
        <begin position="64"/>
        <end position="118"/>
    </location>
</feature>
<dbReference type="Ensembl" id="ENSLLET00000001982.1">
    <property type="protein sequence ID" value="ENSLLEP00000001899.1"/>
    <property type="gene ID" value="ENSLLEG00000001229.1"/>
</dbReference>
<dbReference type="Pfam" id="PF00249">
    <property type="entry name" value="Myb_DNA-binding"/>
    <property type="match status" value="1"/>
</dbReference>
<evidence type="ECO:0000313" key="11">
    <source>
        <dbReference type="Proteomes" id="UP000694569"/>
    </source>
</evidence>
<dbReference type="GO" id="GO:0003677">
    <property type="term" value="F:DNA binding"/>
    <property type="evidence" value="ECO:0007669"/>
    <property type="project" value="UniProtKB-KW"/>
</dbReference>
<dbReference type="GO" id="GO:0042826">
    <property type="term" value="F:histone deacetylase binding"/>
    <property type="evidence" value="ECO:0007669"/>
    <property type="project" value="TreeGrafter"/>
</dbReference>
<evidence type="ECO:0000256" key="4">
    <source>
        <dbReference type="ARBA" id="ARBA00023125"/>
    </source>
</evidence>
<evidence type="ECO:0000256" key="6">
    <source>
        <dbReference type="SAM" id="MobiDB-lite"/>
    </source>
</evidence>
<dbReference type="InterPro" id="IPR009057">
    <property type="entry name" value="Homeodomain-like_sf"/>
</dbReference>
<keyword evidence="1" id="KW-0479">Metal-binding</keyword>
<evidence type="ECO:0000256" key="1">
    <source>
        <dbReference type="ARBA" id="ARBA00022723"/>
    </source>
</evidence>
<dbReference type="GO" id="GO:0000122">
    <property type="term" value="P:negative regulation of transcription by RNA polymerase II"/>
    <property type="evidence" value="ECO:0007669"/>
    <property type="project" value="TreeGrafter"/>
</dbReference>
<dbReference type="FunFam" id="1.10.10.60:FF:000012">
    <property type="entry name" value="Metastasis-associated 1 family, member 3"/>
    <property type="match status" value="1"/>
</dbReference>
<dbReference type="InterPro" id="IPR040138">
    <property type="entry name" value="MIER/MTA"/>
</dbReference>
<keyword evidence="11" id="KW-1185">Reference proteome</keyword>
<dbReference type="Proteomes" id="UP000694569">
    <property type="component" value="Unplaced"/>
</dbReference>
<keyword evidence="5" id="KW-0539">Nucleus</keyword>
<keyword evidence="2" id="KW-0863">Zinc-finger</keyword>
<feature type="domain" description="Rhodanese" evidence="7">
    <location>
        <begin position="213"/>
        <end position="243"/>
    </location>
</feature>
<dbReference type="InterPro" id="IPR001005">
    <property type="entry name" value="SANT/Myb"/>
</dbReference>
<proteinExistence type="predicted"/>
<reference evidence="10" key="1">
    <citation type="submission" date="2025-08" db="UniProtKB">
        <authorList>
            <consortium name="Ensembl"/>
        </authorList>
    </citation>
    <scope>IDENTIFICATION</scope>
</reference>
<dbReference type="Pfam" id="PF01448">
    <property type="entry name" value="ELM2"/>
    <property type="match status" value="1"/>
</dbReference>